<dbReference type="Proteomes" id="UP000801428">
    <property type="component" value="Unassembled WGS sequence"/>
</dbReference>
<organism evidence="2 3">
    <name type="scientific">Curvularia kusanoi</name>
    <name type="common">Cochliobolus kusanoi</name>
    <dbReference type="NCBI Taxonomy" id="90978"/>
    <lineage>
        <taxon>Eukaryota</taxon>
        <taxon>Fungi</taxon>
        <taxon>Dikarya</taxon>
        <taxon>Ascomycota</taxon>
        <taxon>Pezizomycotina</taxon>
        <taxon>Dothideomycetes</taxon>
        <taxon>Pleosporomycetidae</taxon>
        <taxon>Pleosporales</taxon>
        <taxon>Pleosporineae</taxon>
        <taxon>Pleosporaceae</taxon>
        <taxon>Curvularia</taxon>
    </lineage>
</organism>
<feature type="region of interest" description="Disordered" evidence="1">
    <location>
        <begin position="112"/>
        <end position="277"/>
    </location>
</feature>
<gene>
    <name evidence="2" type="ORF">E8E13_011024</name>
</gene>
<name>A0A9P4WAF8_CURKU</name>
<dbReference type="AlphaFoldDB" id="A0A9P4WAF8"/>
<comment type="caution">
    <text evidence="2">The sequence shown here is derived from an EMBL/GenBank/DDBJ whole genome shotgun (WGS) entry which is preliminary data.</text>
</comment>
<feature type="compositionally biased region" description="Basic residues" evidence="1">
    <location>
        <begin position="409"/>
        <end position="421"/>
    </location>
</feature>
<keyword evidence="3" id="KW-1185">Reference proteome</keyword>
<protein>
    <submittedName>
        <fullName evidence="2">Uncharacterized protein</fullName>
    </submittedName>
</protein>
<proteinExistence type="predicted"/>
<feature type="compositionally biased region" description="Basic and acidic residues" evidence="1">
    <location>
        <begin position="127"/>
        <end position="140"/>
    </location>
</feature>
<dbReference type="EMBL" id="SWKU01000003">
    <property type="protein sequence ID" value="KAF3008873.1"/>
    <property type="molecule type" value="Genomic_DNA"/>
</dbReference>
<accession>A0A9P4WAF8</accession>
<evidence type="ECO:0000256" key="1">
    <source>
        <dbReference type="SAM" id="MobiDB-lite"/>
    </source>
</evidence>
<feature type="region of interest" description="Disordered" evidence="1">
    <location>
        <begin position="377"/>
        <end position="421"/>
    </location>
</feature>
<evidence type="ECO:0000313" key="2">
    <source>
        <dbReference type="EMBL" id="KAF3008873.1"/>
    </source>
</evidence>
<feature type="compositionally biased region" description="Polar residues" evidence="1">
    <location>
        <begin position="211"/>
        <end position="222"/>
    </location>
</feature>
<evidence type="ECO:0000313" key="3">
    <source>
        <dbReference type="Proteomes" id="UP000801428"/>
    </source>
</evidence>
<reference evidence="2" key="1">
    <citation type="submission" date="2019-04" db="EMBL/GenBank/DDBJ databases">
        <title>Sequencing of skin fungus with MAO and IRED activity.</title>
        <authorList>
            <person name="Marsaioli A.J."/>
            <person name="Bonatto J.M.C."/>
            <person name="Reis Junior O."/>
        </authorList>
    </citation>
    <scope>NUCLEOTIDE SEQUENCE</scope>
    <source>
        <strain evidence="2">30M1</strain>
    </source>
</reference>
<sequence>MTDKPVKNLTKNEVEALFHDGSDDEGFPGLSVWDIPLEVAAPYEDQGSVHRVRFTAPAEAGTVEEAAPVDELLHQGEQLWRIPEEKLEKQAVEKVVKEPEEEWKEKLKRRLGKEVDVGGETPSGSSDHLRVPSKTDDIEKNTFNYEGYDTSDSMAAKRKRNRADHVDTAQDTIGDDNSAPLEQLDGTTEHEDAKQHVRQDTSVTGPPRRYSSPTADTFSPSIRSEHDTPATSREATPRSEPYEIPTPASPRRLLRMSNAPPSYLPVKTRPKRPKSRDIEDKGKVMMRLHDNRPLPPVMKSTTSSVTLTLRNYGATAVGLNRMGGWSRVLIMSPSENEDWFCLEHRGKSSQRLSVVYRSGTDQVEDDASLSVSNRSFERAAPTGKRTTDGFGTSPALDQALIAQDDGSNRSRRLAKRRKTDH</sequence>
<feature type="compositionally biased region" description="Basic and acidic residues" evidence="1">
    <location>
        <begin position="187"/>
        <end position="199"/>
    </location>
</feature>